<dbReference type="AlphaFoldDB" id="A0A060QGZ9"/>
<dbReference type="RefSeq" id="WP_023978015.1">
    <property type="nucleotide sequence ID" value="NZ_CBLX010000016.1"/>
</dbReference>
<dbReference type="Proteomes" id="UP000027583">
    <property type="component" value="Unassembled WGS sequence"/>
</dbReference>
<proteinExistence type="predicted"/>
<reference evidence="1 2" key="1">
    <citation type="journal article" date="2014" name="Genome Biol. Evol.">
        <title>Acetic acid bacteria genomes reveal functional traits for adaptation to life in insect guts.</title>
        <authorList>
            <person name="Chouaia B."/>
            <person name="Gaiarsa S."/>
            <person name="Crotti E."/>
            <person name="Comandatore F."/>
            <person name="Degli Esposti M."/>
            <person name="Ricci I."/>
            <person name="Alma A."/>
            <person name="Favia G."/>
            <person name="Bandi C."/>
            <person name="Daffonchio D."/>
        </authorList>
    </citation>
    <scope>NUCLEOTIDE SEQUENCE [LARGE SCALE GENOMIC DNA]</scope>
    <source>
        <strain evidence="1 2">SF2.1</strain>
    </source>
</reference>
<evidence type="ECO:0000313" key="2">
    <source>
        <dbReference type="Proteomes" id="UP000027583"/>
    </source>
</evidence>
<organism evidence="1 2">
    <name type="scientific">Asaia bogorensis</name>
    <dbReference type="NCBI Taxonomy" id="91915"/>
    <lineage>
        <taxon>Bacteria</taxon>
        <taxon>Pseudomonadati</taxon>
        <taxon>Pseudomonadota</taxon>
        <taxon>Alphaproteobacteria</taxon>
        <taxon>Acetobacterales</taxon>
        <taxon>Acetobacteraceae</taxon>
        <taxon>Asaia</taxon>
    </lineage>
</organism>
<sequence length="53" mass="5544">MIVHFTNAVSTRPVSHFISVYQLTGDLPQAMVAALLPALSALLAKPDGGTAHD</sequence>
<protein>
    <submittedName>
        <fullName evidence="1">Uncharacterized protein</fullName>
    </submittedName>
</protein>
<gene>
    <name evidence="1" type="ORF">ASAP_2389</name>
</gene>
<evidence type="ECO:0000313" key="1">
    <source>
        <dbReference type="EMBL" id="CDG40434.1"/>
    </source>
</evidence>
<comment type="caution">
    <text evidence="1">The sequence shown here is derived from an EMBL/GenBank/DDBJ whole genome shotgun (WGS) entry which is preliminary data.</text>
</comment>
<reference evidence="1 2" key="2">
    <citation type="journal article" date="2014" name="PLoS ONE">
        <title>Evolution of mitochondria reconstructed from the energy metabolism of living bacteria.</title>
        <authorList>
            <person name="Degli Esposti M."/>
            <person name="Chouaia B."/>
            <person name="Comandatore F."/>
            <person name="Crotti E."/>
            <person name="Sassera D."/>
            <person name="Lievens P.M."/>
            <person name="Daffonchio D."/>
            <person name="Bandi C."/>
        </authorList>
    </citation>
    <scope>NUCLEOTIDE SEQUENCE [LARGE SCALE GENOMIC DNA]</scope>
    <source>
        <strain evidence="1 2">SF2.1</strain>
    </source>
</reference>
<name>A0A060QGZ9_9PROT</name>
<dbReference type="EMBL" id="CBLX010000016">
    <property type="protein sequence ID" value="CDG40434.1"/>
    <property type="molecule type" value="Genomic_DNA"/>
</dbReference>
<accession>A0A060QGZ9</accession>